<comment type="subcellular location">
    <subcellularLocation>
        <location evidence="1">Secreted</location>
    </subcellularLocation>
</comment>
<comment type="similarity">
    <text evidence="2">Belongs to the 'GDSL' lipolytic enzyme family.</text>
</comment>
<keyword evidence="8" id="KW-1185">Reference proteome</keyword>
<dbReference type="InterPro" id="IPR036514">
    <property type="entry name" value="SGNH_hydro_sf"/>
</dbReference>
<dbReference type="PANTHER" id="PTHR45650">
    <property type="entry name" value="GDSL-LIKE LIPASE/ACYLHYDROLASE-RELATED"/>
    <property type="match status" value="1"/>
</dbReference>
<dbReference type="OrthoDB" id="1600564at2759"/>
<organism evidence="7 8">
    <name type="scientific">Adiantum capillus-veneris</name>
    <name type="common">Maidenhair fern</name>
    <dbReference type="NCBI Taxonomy" id="13818"/>
    <lineage>
        <taxon>Eukaryota</taxon>
        <taxon>Viridiplantae</taxon>
        <taxon>Streptophyta</taxon>
        <taxon>Embryophyta</taxon>
        <taxon>Tracheophyta</taxon>
        <taxon>Polypodiopsida</taxon>
        <taxon>Polypodiidae</taxon>
        <taxon>Polypodiales</taxon>
        <taxon>Pteridineae</taxon>
        <taxon>Pteridaceae</taxon>
        <taxon>Vittarioideae</taxon>
        <taxon>Adiantum</taxon>
    </lineage>
</organism>
<dbReference type="Gene3D" id="3.40.50.1110">
    <property type="entry name" value="SGNH hydrolase"/>
    <property type="match status" value="1"/>
</dbReference>
<evidence type="ECO:0000256" key="6">
    <source>
        <dbReference type="ARBA" id="ARBA00022963"/>
    </source>
</evidence>
<keyword evidence="5" id="KW-0378">Hydrolase</keyword>
<sequence>MELQSCRSTMTLVRVVIVLLSAGALLLNISTVPHSVGATGSGGEFKPFPAYFIFGDSLVDVGNNNYITTVAKASSLPFGIDFPQGPTGRFSNGKTVTDVLCELVSLPYPPPYLAPTTRGAAILQGVNYASAAAGIVRRTGYNFIGRVDTDTQLIWFANTIKEIKEQLGESGTEDLLKRSLYSITVGANDYVNNYLLKGSPTPEQYTTSQFQELLLTTFSKQLTQLYMLGARNISVSSIGPIGCIPSQLARRSVKGECSDYVNNLALDFNTGLKSVIAQLSSQLPKSNFVYAESFDPVYAYRSNPQQYGFQVGDKACCGGGRFNG</sequence>
<evidence type="ECO:0000256" key="1">
    <source>
        <dbReference type="ARBA" id="ARBA00004613"/>
    </source>
</evidence>
<dbReference type="InterPro" id="IPR001087">
    <property type="entry name" value="GDSL"/>
</dbReference>
<proteinExistence type="inferred from homology"/>
<keyword evidence="4" id="KW-0732">Signal</keyword>
<keyword evidence="3" id="KW-0964">Secreted</keyword>
<dbReference type="InterPro" id="IPR035669">
    <property type="entry name" value="SGNH_plant_lipase-like"/>
</dbReference>
<evidence type="ECO:0000256" key="5">
    <source>
        <dbReference type="ARBA" id="ARBA00022801"/>
    </source>
</evidence>
<dbReference type="GO" id="GO:0016042">
    <property type="term" value="P:lipid catabolic process"/>
    <property type="evidence" value="ECO:0007669"/>
    <property type="project" value="UniProtKB-KW"/>
</dbReference>
<evidence type="ECO:0000256" key="4">
    <source>
        <dbReference type="ARBA" id="ARBA00022729"/>
    </source>
</evidence>
<reference evidence="7" key="1">
    <citation type="submission" date="2021-01" db="EMBL/GenBank/DDBJ databases">
        <title>Adiantum capillus-veneris genome.</title>
        <authorList>
            <person name="Fang Y."/>
            <person name="Liao Q."/>
        </authorList>
    </citation>
    <scope>NUCLEOTIDE SEQUENCE</scope>
    <source>
        <strain evidence="7">H3</strain>
        <tissue evidence="7">Leaf</tissue>
    </source>
</reference>
<dbReference type="Proteomes" id="UP000886520">
    <property type="component" value="Chromosome 4"/>
</dbReference>
<gene>
    <name evidence="7" type="ORF">GOP47_0003924</name>
</gene>
<evidence type="ECO:0000313" key="8">
    <source>
        <dbReference type="Proteomes" id="UP000886520"/>
    </source>
</evidence>
<comment type="caution">
    <text evidence="7">The sequence shown here is derived from an EMBL/GenBank/DDBJ whole genome shotgun (WGS) entry which is preliminary data.</text>
</comment>
<dbReference type="GO" id="GO:0005576">
    <property type="term" value="C:extracellular region"/>
    <property type="evidence" value="ECO:0007669"/>
    <property type="project" value="UniProtKB-SubCell"/>
</dbReference>
<accession>A0A9D4ZP90</accession>
<evidence type="ECO:0000256" key="3">
    <source>
        <dbReference type="ARBA" id="ARBA00022525"/>
    </source>
</evidence>
<evidence type="ECO:0008006" key="9">
    <source>
        <dbReference type="Google" id="ProtNLM"/>
    </source>
</evidence>
<dbReference type="CDD" id="cd01837">
    <property type="entry name" value="SGNH_plant_lipase_like"/>
    <property type="match status" value="1"/>
</dbReference>
<evidence type="ECO:0000256" key="2">
    <source>
        <dbReference type="ARBA" id="ARBA00008668"/>
    </source>
</evidence>
<keyword evidence="6" id="KW-0442">Lipid degradation</keyword>
<dbReference type="AlphaFoldDB" id="A0A9D4ZP90"/>
<protein>
    <recommendedName>
        <fullName evidence="9">GDSL esterase/lipase</fullName>
    </recommendedName>
</protein>
<evidence type="ECO:0000313" key="7">
    <source>
        <dbReference type="EMBL" id="KAI5080741.1"/>
    </source>
</evidence>
<dbReference type="Pfam" id="PF00657">
    <property type="entry name" value="Lipase_GDSL"/>
    <property type="match status" value="1"/>
</dbReference>
<name>A0A9D4ZP90_ADICA</name>
<keyword evidence="6" id="KW-0443">Lipid metabolism</keyword>
<dbReference type="InterPro" id="IPR051238">
    <property type="entry name" value="GDSL_esterase/lipase"/>
</dbReference>
<dbReference type="GO" id="GO:0016788">
    <property type="term" value="F:hydrolase activity, acting on ester bonds"/>
    <property type="evidence" value="ECO:0007669"/>
    <property type="project" value="InterPro"/>
</dbReference>
<dbReference type="EMBL" id="JABFUD020000004">
    <property type="protein sequence ID" value="KAI5080741.1"/>
    <property type="molecule type" value="Genomic_DNA"/>
</dbReference>